<dbReference type="CDD" id="cd04186">
    <property type="entry name" value="GT_2_like_c"/>
    <property type="match status" value="1"/>
</dbReference>
<gene>
    <name evidence="2" type="ORF">G3A45_09930</name>
</gene>
<keyword evidence="1" id="KW-0812">Transmembrane</keyword>
<proteinExistence type="predicted"/>
<evidence type="ECO:0000313" key="3">
    <source>
        <dbReference type="Proteomes" id="UP000464452"/>
    </source>
</evidence>
<name>A0A6P1YI84_9FIRM</name>
<keyword evidence="1" id="KW-0472">Membrane</keyword>
<feature type="transmembrane region" description="Helical" evidence="1">
    <location>
        <begin position="265"/>
        <end position="284"/>
    </location>
</feature>
<dbReference type="EMBL" id="CP048617">
    <property type="protein sequence ID" value="QIB27576.1"/>
    <property type="molecule type" value="Genomic_DNA"/>
</dbReference>
<organism evidence="2 3">
    <name type="scientific">Caloranaerobacter azorensis</name>
    <dbReference type="NCBI Taxonomy" id="116090"/>
    <lineage>
        <taxon>Bacteria</taxon>
        <taxon>Bacillati</taxon>
        <taxon>Bacillota</taxon>
        <taxon>Tissierellia</taxon>
        <taxon>Tissierellales</taxon>
        <taxon>Thermohalobacteraceae</taxon>
        <taxon>Caloranaerobacter</taxon>
    </lineage>
</organism>
<dbReference type="KEGG" id="cazo:G3A45_09930"/>
<dbReference type="Proteomes" id="UP000464452">
    <property type="component" value="Chromosome"/>
</dbReference>
<protein>
    <submittedName>
        <fullName evidence="2">Glycosyltransferase family 2 protein</fullName>
    </submittedName>
</protein>
<dbReference type="PANTHER" id="PTHR43179">
    <property type="entry name" value="RHAMNOSYLTRANSFERASE WBBL"/>
    <property type="match status" value="1"/>
</dbReference>
<dbReference type="Gene3D" id="3.90.550.10">
    <property type="entry name" value="Spore Coat Polysaccharide Biosynthesis Protein SpsA, Chain A"/>
    <property type="match status" value="1"/>
</dbReference>
<keyword evidence="2" id="KW-0808">Transferase</keyword>
<dbReference type="RefSeq" id="WP_163235395.1">
    <property type="nucleotide sequence ID" value="NZ_CP048617.1"/>
</dbReference>
<keyword evidence="1" id="KW-1133">Transmembrane helix</keyword>
<dbReference type="PANTHER" id="PTHR43179:SF7">
    <property type="entry name" value="RHAMNOSYLTRANSFERASE WBBL"/>
    <property type="match status" value="1"/>
</dbReference>
<sequence length="292" mass="34278">MDLSIIIVNYNTRELTRQTLQSIYKYNHNLDFEVIVVDNNSSDDSINMIKDEFPQVILIQNKENLGFSKANNIGINKSKGKYILLLNSDTIIQRDTLEIMVDFMETNKEVGAAGCKVVLPDGNLDKACKRSFPTPRNAFYNALKLDKLFPHNKRFGEYNLTYLNEDEMHEVDSLVGAFMMVRREVIEEVGLLDENFFMYGEDIDWCYRIKKSGWKIVYYPKTKIIHYKGGSSKKKNPKIIYEFYRAMYLFFEKHYKNKYSKLTKYIVYLGIWTKMILSLVTNLFKSKKIPNS</sequence>
<evidence type="ECO:0000256" key="1">
    <source>
        <dbReference type="SAM" id="Phobius"/>
    </source>
</evidence>
<dbReference type="InterPro" id="IPR029044">
    <property type="entry name" value="Nucleotide-diphossugar_trans"/>
</dbReference>
<accession>A0A6P1YI84</accession>
<dbReference type="AlphaFoldDB" id="A0A6P1YI84"/>
<dbReference type="SUPFAM" id="SSF53448">
    <property type="entry name" value="Nucleotide-diphospho-sugar transferases"/>
    <property type="match status" value="1"/>
</dbReference>
<evidence type="ECO:0000313" key="2">
    <source>
        <dbReference type="EMBL" id="QIB27576.1"/>
    </source>
</evidence>
<dbReference type="GO" id="GO:0016740">
    <property type="term" value="F:transferase activity"/>
    <property type="evidence" value="ECO:0007669"/>
    <property type="project" value="UniProtKB-KW"/>
</dbReference>
<reference evidence="2 3" key="1">
    <citation type="submission" date="2020-02" db="EMBL/GenBank/DDBJ databases">
        <title>Thermophilic hydrogen producing bacteria, Caloranaerobacter azorensis.</title>
        <authorList>
            <person name="Baek K."/>
        </authorList>
    </citation>
    <scope>NUCLEOTIDE SEQUENCE [LARGE SCALE GENOMIC DNA]</scope>
    <source>
        <strain evidence="2 3">T3-1</strain>
    </source>
</reference>
<dbReference type="Pfam" id="PF13641">
    <property type="entry name" value="Glyco_tranf_2_3"/>
    <property type="match status" value="1"/>
</dbReference>